<evidence type="ECO:0008006" key="3">
    <source>
        <dbReference type="Google" id="ProtNLM"/>
    </source>
</evidence>
<sequence length="86" mass="9375">MSQQQELSNELKLAYEQNAADFAVLNQRLQALQETAKARLADAGLDLLPSIDFPCLVCPCPGYSRDPSIPSTGCICNDPAHTHYPV</sequence>
<dbReference type="RefSeq" id="WP_318100068.1">
    <property type="nucleotide sequence ID" value="NZ_CP137573.1"/>
</dbReference>
<dbReference type="EMBL" id="CP137573">
    <property type="protein sequence ID" value="WOX19966.1"/>
    <property type="molecule type" value="Genomic_DNA"/>
</dbReference>
<dbReference type="Proteomes" id="UP001301731">
    <property type="component" value="Chromosome"/>
</dbReference>
<keyword evidence="2" id="KW-1185">Reference proteome</keyword>
<proteinExistence type="predicted"/>
<organism evidence="1 2">
    <name type="scientific">Streptomyces solicathayae</name>
    <dbReference type="NCBI Taxonomy" id="3081768"/>
    <lineage>
        <taxon>Bacteria</taxon>
        <taxon>Bacillati</taxon>
        <taxon>Actinomycetota</taxon>
        <taxon>Actinomycetes</taxon>
        <taxon>Kitasatosporales</taxon>
        <taxon>Streptomycetaceae</taxon>
        <taxon>Streptomyces</taxon>
    </lineage>
</organism>
<name>A0ABZ0LKL0_9ACTN</name>
<gene>
    <name evidence="1" type="ORF">R2D22_00530</name>
</gene>
<protein>
    <recommendedName>
        <fullName evidence="3">Coil containing protein</fullName>
    </recommendedName>
</protein>
<accession>A0ABZ0LKL0</accession>
<evidence type="ECO:0000313" key="2">
    <source>
        <dbReference type="Proteomes" id="UP001301731"/>
    </source>
</evidence>
<evidence type="ECO:0000313" key="1">
    <source>
        <dbReference type="EMBL" id="WOX19966.1"/>
    </source>
</evidence>
<reference evidence="1 2" key="1">
    <citation type="submission" date="2023-10" db="EMBL/GenBank/DDBJ databases">
        <title>The genome sequence of Streptomyces sp. HUAS YS2.</title>
        <authorList>
            <person name="Mo P."/>
        </authorList>
    </citation>
    <scope>NUCLEOTIDE SEQUENCE [LARGE SCALE GENOMIC DNA]</scope>
    <source>
        <strain evidence="1 2">HUAS YS2</strain>
    </source>
</reference>